<organism evidence="6 7">
    <name type="scientific">Candidatus Onthovivens merdipullorum</name>
    <dbReference type="NCBI Taxonomy" id="2840889"/>
    <lineage>
        <taxon>Bacteria</taxon>
        <taxon>Bacillati</taxon>
        <taxon>Bacillota</taxon>
        <taxon>Bacilli</taxon>
        <taxon>Bacillales</taxon>
        <taxon>Candidatus Onthovivens</taxon>
    </lineage>
</organism>
<evidence type="ECO:0000313" key="7">
    <source>
        <dbReference type="Proteomes" id="UP000823613"/>
    </source>
</evidence>
<accession>A0A9D9GY43</accession>
<evidence type="ECO:0000256" key="2">
    <source>
        <dbReference type="ARBA" id="ARBA00049360"/>
    </source>
</evidence>
<dbReference type="EMBL" id="JADIMY010000125">
    <property type="protein sequence ID" value="MBO8428198.1"/>
    <property type="molecule type" value="Genomic_DNA"/>
</dbReference>
<dbReference type="Proteomes" id="UP000823613">
    <property type="component" value="Unassembled WGS sequence"/>
</dbReference>
<evidence type="ECO:0000259" key="5">
    <source>
        <dbReference type="Pfam" id="PF13614"/>
    </source>
</evidence>
<dbReference type="AlphaFoldDB" id="A0A9D9GY43"/>
<evidence type="ECO:0000256" key="1">
    <source>
        <dbReference type="ARBA" id="ARBA00006976"/>
    </source>
</evidence>
<evidence type="ECO:0000256" key="3">
    <source>
        <dbReference type="ARBA" id="ARBA00062323"/>
    </source>
</evidence>
<dbReference type="FunFam" id="3.40.50.300:FF:000285">
    <property type="entry name" value="Sporulation initiation inhibitor Soj"/>
    <property type="match status" value="1"/>
</dbReference>
<evidence type="ECO:0000256" key="4">
    <source>
        <dbReference type="ARBA" id="ARBA00071824"/>
    </source>
</evidence>
<dbReference type="SUPFAM" id="SSF52540">
    <property type="entry name" value="P-loop containing nucleoside triphosphate hydrolases"/>
    <property type="match status" value="1"/>
</dbReference>
<dbReference type="PANTHER" id="PTHR13696">
    <property type="entry name" value="P-LOOP CONTAINING NUCLEOSIDE TRIPHOSPHATE HYDROLASE"/>
    <property type="match status" value="1"/>
</dbReference>
<dbReference type="Gene3D" id="3.40.50.300">
    <property type="entry name" value="P-loop containing nucleotide triphosphate hydrolases"/>
    <property type="match status" value="1"/>
</dbReference>
<evidence type="ECO:0000313" key="6">
    <source>
        <dbReference type="EMBL" id="MBO8428198.1"/>
    </source>
</evidence>
<dbReference type="InterPro" id="IPR027417">
    <property type="entry name" value="P-loop_NTPase"/>
</dbReference>
<protein>
    <recommendedName>
        <fullName evidence="4">Sporulation initiation inhibitor protein Soj</fullName>
    </recommendedName>
</protein>
<dbReference type="CDD" id="cd02042">
    <property type="entry name" value="ParAB_family"/>
    <property type="match status" value="1"/>
</dbReference>
<comment type="catalytic activity">
    <reaction evidence="2">
        <text>ATP + H2O = ADP + phosphate + H(+)</text>
        <dbReference type="Rhea" id="RHEA:13065"/>
        <dbReference type="ChEBI" id="CHEBI:15377"/>
        <dbReference type="ChEBI" id="CHEBI:15378"/>
        <dbReference type="ChEBI" id="CHEBI:30616"/>
        <dbReference type="ChEBI" id="CHEBI:43474"/>
        <dbReference type="ChEBI" id="CHEBI:456216"/>
    </reaction>
</comment>
<dbReference type="PIRSF" id="PIRSF009320">
    <property type="entry name" value="Nuc_binding_HP_1000"/>
    <property type="match status" value="1"/>
</dbReference>
<comment type="similarity">
    <text evidence="1">Belongs to the ParA family.</text>
</comment>
<comment type="caution">
    <text evidence="6">The sequence shown here is derived from an EMBL/GenBank/DDBJ whole genome shotgun (WGS) entry which is preliminary data.</text>
</comment>
<gene>
    <name evidence="6" type="ORF">IAC58_06625</name>
</gene>
<dbReference type="InterPro" id="IPR025669">
    <property type="entry name" value="AAA_dom"/>
</dbReference>
<dbReference type="PANTHER" id="PTHR13696:SF52">
    <property type="entry name" value="PARA FAMILY PROTEIN CT_582"/>
    <property type="match status" value="1"/>
</dbReference>
<proteinExistence type="inferred from homology"/>
<dbReference type="Pfam" id="PF13614">
    <property type="entry name" value="AAA_31"/>
    <property type="match status" value="1"/>
</dbReference>
<reference evidence="6" key="1">
    <citation type="submission" date="2020-10" db="EMBL/GenBank/DDBJ databases">
        <authorList>
            <person name="Gilroy R."/>
        </authorList>
    </citation>
    <scope>NUCLEOTIDE SEQUENCE</scope>
    <source>
        <strain evidence="6">11159</strain>
    </source>
</reference>
<feature type="domain" description="AAA" evidence="5">
    <location>
        <begin position="4"/>
        <end position="180"/>
    </location>
</feature>
<sequence length="256" mass="28425">MKQKVIAIFNQKGGVGKTTTSINLGASLANNKRSVLLLDLDPQGNSSRGLGIDIALLSKTIFDALILDVDVNKIIRKTTMKGLEIVPSNLKLSNLESEISLKTTEPFTILKKLVSSIRRKYDYIIFDCPPSLGILSLNALIAAKSVIVPIQCEYFAMEGLAQVLSTIKNIQNKYNSELQIEGFLLTMYDQRSKLANEIRDQVKKYFIENTYHTIIPRNISLSEASAKGLPSLLYRPTSAGTLAYNQLAREVLENEE</sequence>
<reference evidence="6" key="2">
    <citation type="journal article" date="2021" name="PeerJ">
        <title>Extensive microbial diversity within the chicken gut microbiome revealed by metagenomics and culture.</title>
        <authorList>
            <person name="Gilroy R."/>
            <person name="Ravi A."/>
            <person name="Getino M."/>
            <person name="Pursley I."/>
            <person name="Horton D.L."/>
            <person name="Alikhan N.F."/>
            <person name="Baker D."/>
            <person name="Gharbi K."/>
            <person name="Hall N."/>
            <person name="Watson M."/>
            <person name="Adriaenssens E.M."/>
            <person name="Foster-Nyarko E."/>
            <person name="Jarju S."/>
            <person name="Secka A."/>
            <person name="Antonio M."/>
            <person name="Oren A."/>
            <person name="Chaudhuri R.R."/>
            <person name="La Ragione R."/>
            <person name="Hildebrand F."/>
            <person name="Pallen M.J."/>
        </authorList>
    </citation>
    <scope>NUCLEOTIDE SEQUENCE</scope>
    <source>
        <strain evidence="6">11159</strain>
    </source>
</reference>
<comment type="subunit">
    <text evidence="3">Dimerizes in the presence of ATP but not ADP; ATP-binding is required for double-stranded (ds)DNA-binding. Interacts with DnaA.</text>
</comment>
<name>A0A9D9GY43_9BACL</name>
<dbReference type="InterPro" id="IPR050678">
    <property type="entry name" value="DNA_Partitioning_ATPase"/>
</dbReference>